<name>A0AAX4K0D3_9TREE</name>
<keyword evidence="1" id="KW-0732">Signal</keyword>
<evidence type="ECO:0000256" key="1">
    <source>
        <dbReference type="SAM" id="SignalP"/>
    </source>
</evidence>
<dbReference type="RefSeq" id="XP_066077033.1">
    <property type="nucleotide sequence ID" value="XM_066220936.1"/>
</dbReference>
<proteinExistence type="predicted"/>
<keyword evidence="3" id="KW-1185">Reference proteome</keyword>
<feature type="signal peptide" evidence="1">
    <location>
        <begin position="1"/>
        <end position="21"/>
    </location>
</feature>
<dbReference type="PROSITE" id="PS51257">
    <property type="entry name" value="PROKAR_LIPOPROTEIN"/>
    <property type="match status" value="1"/>
</dbReference>
<gene>
    <name evidence="2" type="ORF">L201_005203</name>
</gene>
<sequence length="70" mass="7747">MTINTKFTLLLFSTIIYNCLANTAWMGCFTTPPEGLDGIFFPGYHPTNAQECTALCADLPNHGWTPQTYA</sequence>
<evidence type="ECO:0000313" key="2">
    <source>
        <dbReference type="EMBL" id="WWC90270.1"/>
    </source>
</evidence>
<evidence type="ECO:0000313" key="3">
    <source>
        <dbReference type="Proteomes" id="UP001355207"/>
    </source>
</evidence>
<protein>
    <recommendedName>
        <fullName evidence="4">Secreted protein</fullName>
    </recommendedName>
</protein>
<feature type="chain" id="PRO_5043657443" description="Secreted protein" evidence="1">
    <location>
        <begin position="22"/>
        <end position="70"/>
    </location>
</feature>
<dbReference type="EMBL" id="CP144103">
    <property type="protein sequence ID" value="WWC90270.1"/>
    <property type="molecule type" value="Genomic_DNA"/>
</dbReference>
<dbReference type="AlphaFoldDB" id="A0AAX4K0D3"/>
<accession>A0AAX4K0D3</accession>
<reference evidence="2 3" key="1">
    <citation type="submission" date="2024-01" db="EMBL/GenBank/DDBJ databases">
        <title>Comparative genomics of Cryptococcus and Kwoniella reveals pathogenesis evolution and contrasting modes of karyotype evolution via chromosome fusion or intercentromeric recombination.</title>
        <authorList>
            <person name="Coelho M.A."/>
            <person name="David-Palma M."/>
            <person name="Shea T."/>
            <person name="Bowers K."/>
            <person name="McGinley-Smith S."/>
            <person name="Mohammad A.W."/>
            <person name="Gnirke A."/>
            <person name="Yurkov A.M."/>
            <person name="Nowrousian M."/>
            <person name="Sun S."/>
            <person name="Cuomo C.A."/>
            <person name="Heitman J."/>
        </authorList>
    </citation>
    <scope>NUCLEOTIDE SEQUENCE [LARGE SCALE GENOMIC DNA]</scope>
    <source>
        <strain evidence="2 3">CBS 6074</strain>
    </source>
</reference>
<evidence type="ECO:0008006" key="4">
    <source>
        <dbReference type="Google" id="ProtNLM"/>
    </source>
</evidence>
<dbReference type="GeneID" id="91095873"/>
<dbReference type="Proteomes" id="UP001355207">
    <property type="component" value="Chromosome 6"/>
</dbReference>
<organism evidence="2 3">
    <name type="scientific">Kwoniella dendrophila CBS 6074</name>
    <dbReference type="NCBI Taxonomy" id="1295534"/>
    <lineage>
        <taxon>Eukaryota</taxon>
        <taxon>Fungi</taxon>
        <taxon>Dikarya</taxon>
        <taxon>Basidiomycota</taxon>
        <taxon>Agaricomycotina</taxon>
        <taxon>Tremellomycetes</taxon>
        <taxon>Tremellales</taxon>
        <taxon>Cryptococcaceae</taxon>
        <taxon>Kwoniella</taxon>
    </lineage>
</organism>